<keyword evidence="7" id="KW-1185">Reference proteome</keyword>
<dbReference type="InterPro" id="IPR016024">
    <property type="entry name" value="ARM-type_fold"/>
</dbReference>
<dbReference type="OrthoDB" id="6262491at2759"/>
<dbReference type="Pfam" id="PF00400">
    <property type="entry name" value="WD40"/>
    <property type="match status" value="1"/>
</dbReference>
<dbReference type="Proteomes" id="UP001055439">
    <property type="component" value="Chromosome 8"/>
</dbReference>
<feature type="domain" description="Putative E3 ubiquitin-protein ligase LIN ARM-like" evidence="4">
    <location>
        <begin position="759"/>
        <end position="1113"/>
    </location>
</feature>
<dbReference type="Gene3D" id="1.25.10.10">
    <property type="entry name" value="Leucine-rich Repeat Variant"/>
    <property type="match status" value="1"/>
</dbReference>
<evidence type="ECO:0000259" key="4">
    <source>
        <dbReference type="Pfam" id="PF23628"/>
    </source>
</evidence>
<dbReference type="PANTHER" id="PTHR35549:SF2">
    <property type="entry name" value="TRANSDUCIN_WD40 REPEAT-LIKE SUPERFAMILY PROTEIN"/>
    <property type="match status" value="1"/>
</dbReference>
<dbReference type="SUPFAM" id="SSF50978">
    <property type="entry name" value="WD40 repeat-like"/>
    <property type="match status" value="1"/>
</dbReference>
<dbReference type="Pfam" id="PF23654">
    <property type="entry name" value="ARM_LIN_2nd"/>
    <property type="match status" value="1"/>
</dbReference>
<dbReference type="Gene3D" id="2.130.10.10">
    <property type="entry name" value="YVTN repeat-like/Quinoprotein amine dehydrogenase"/>
    <property type="match status" value="1"/>
</dbReference>
<gene>
    <name evidence="6" type="ORF">MUK42_17924</name>
</gene>
<dbReference type="EMBL" id="CP097510">
    <property type="protein sequence ID" value="URE36107.1"/>
    <property type="molecule type" value="Genomic_DNA"/>
</dbReference>
<evidence type="ECO:0000256" key="2">
    <source>
        <dbReference type="SAM" id="MobiDB-lite"/>
    </source>
</evidence>
<dbReference type="InterPro" id="IPR011989">
    <property type="entry name" value="ARM-like"/>
</dbReference>
<evidence type="ECO:0000259" key="5">
    <source>
        <dbReference type="Pfam" id="PF23654"/>
    </source>
</evidence>
<organism evidence="6 7">
    <name type="scientific">Musa troglodytarum</name>
    <name type="common">fe'i banana</name>
    <dbReference type="NCBI Taxonomy" id="320322"/>
    <lineage>
        <taxon>Eukaryota</taxon>
        <taxon>Viridiplantae</taxon>
        <taxon>Streptophyta</taxon>
        <taxon>Embryophyta</taxon>
        <taxon>Tracheophyta</taxon>
        <taxon>Spermatophyta</taxon>
        <taxon>Magnoliopsida</taxon>
        <taxon>Liliopsida</taxon>
        <taxon>Zingiberales</taxon>
        <taxon>Musaceae</taxon>
        <taxon>Musa</taxon>
    </lineage>
</organism>
<feature type="domain" description="Putative E3 ubiquitin-protein ligase LIN N-terminal" evidence="3">
    <location>
        <begin position="111"/>
        <end position="264"/>
    </location>
</feature>
<keyword evidence="1" id="KW-0853">WD repeat</keyword>
<dbReference type="InterPro" id="IPR055566">
    <property type="entry name" value="ARM_LIN"/>
</dbReference>
<feature type="repeat" description="WD" evidence="1">
    <location>
        <begin position="1177"/>
        <end position="1210"/>
    </location>
</feature>
<evidence type="ECO:0000259" key="3">
    <source>
        <dbReference type="Pfam" id="PF23568"/>
    </source>
</evidence>
<feature type="region of interest" description="Disordered" evidence="2">
    <location>
        <begin position="1"/>
        <end position="34"/>
    </location>
</feature>
<accession>A0A9E7HT97</accession>
<sequence>TFSWGRKRGGDDDPGGHFVLGKGRTATRDSSRSRGSGHVVVLWRAVGGARAPVAFGLLSTCSHERTFHSLDSLTSPLPHPPPTPSPLRLTPMASASSPPPLRLAQRLDLDAVRSLVSSVNRHVHRFLSDAAARKSLQLRCGRALAVSHQAFFEFSEHSVLSNLYWGIENIEVALQCQCRDGWTQRLAASEKMLQMPALLDEVGSTAGVENRYLVCCSYFYLALVWKLRRDEWQMMMHLLQSLLVSPNCFRKELAPGLWRSLFGSLTSRTEDEEEAEEIARQHVRRYKDWLMYYQVVSYGETPPWNKERSGADHGERKAENYQYRGSASTRCFNSIKRVTSWSNFQNANMVYQLNLEDNIEVNIEASASISDEREIFTERKDENYTPLNLDMSFPGGIKESFDIRCLQEMLEESQSDSPVSFYSHIGSADEESDSEVRMQHTECPADIPSIDVGPLASIGQRNCRAQCSPSEHVDTYFLESPVYPVDKEDYEANASFQSSRRSQSSLSNLKFSVLDVKEMETHPFCNYYVKEMSPGRSPKHDLRCFSTFSARLRKRYNLSELVSRGSYARRRRNFPTSEKDWSDGSSNYGKDSQVELLGIFEKAVSTICFPEGRGNREDADLEVTTIWELLKKQNEVKHSVTKQQILDQLLEIVSASKKEKIIRESVSILLLLISEDKTIIQDIKKKDLHLYYLASALKRNVHEAAILIYLLNPSPSEIRSLELLPALVEVACSPDGHNKKSIVLPLTPSSASIAMIEILVTAFDYVTNNMHLAAISSPQILSKLVNAAMHENLEEGVALAAILVRCMRLNGNCKKFLSQFTPVEPFLHLLRSNEKHAKFAALEYFHEILQIPRSSAIRLLHQIRQHKSIGIMHSLMACIRQTELEHQLMAANLLLQLDMLEGSNGKSVFKEEAMEVLLESIANEKSSTTQTLAAYILSNIGGTYSWAGESYTTSWLLKRAGLTSTYNRNMIKNIDWLDPCLQDIEINAWSAKAAKGIIKMGNLVFNTLAKGMQSKVKSVSRDCLVLLAWLGSEIAIKGPSNLKYSACETLLNEIAQFLHPGSDLDERILSCICIYNYTSGKGKQKLMNFSEGIRESLRRLSSFTWMAEELLKVTDYFLPTKPRVSCVHTQILEVGQVGSGAATALIFCKGLLCVGHSDGSIKVWDIKGQKSMLLSEAKEHKRAITCFALSESGDGILSGSSDKTVRIWKMVQKKLECVEVIEMKEPIQKLETYGGKILVITRSRGLKVCQASRSIQTLCKNKHIKCLVMARDKAYLGCVDSSIQEVDLMDGNKTLIRAPAYSWRIQKKPVNSIKLYKDWVYSAGAVVEGSCLKDWRKHRQPQILMNMTRRTSVQSMEVVEDFIYLNCSSSRSVVQIWLRGQQQKVGRLSTGGKVTSLLAANDIIFCGTENGLTKGWIPL</sequence>
<dbReference type="SMART" id="SM00320">
    <property type="entry name" value="WD40"/>
    <property type="match status" value="2"/>
</dbReference>
<evidence type="ECO:0000313" key="7">
    <source>
        <dbReference type="Proteomes" id="UP001055439"/>
    </source>
</evidence>
<name>A0A9E7HT97_9LILI</name>
<evidence type="ECO:0000313" key="6">
    <source>
        <dbReference type="EMBL" id="URE36107.1"/>
    </source>
</evidence>
<protein>
    <submittedName>
        <fullName evidence="6">WD domain, G-beta repeat</fullName>
    </submittedName>
</protein>
<feature type="region of interest" description="Disordered" evidence="2">
    <location>
        <begin position="71"/>
        <end position="98"/>
    </location>
</feature>
<dbReference type="InterPro" id="IPR036322">
    <property type="entry name" value="WD40_repeat_dom_sf"/>
</dbReference>
<dbReference type="PROSITE" id="PS50294">
    <property type="entry name" value="WD_REPEATS_REGION"/>
    <property type="match status" value="1"/>
</dbReference>
<reference evidence="6" key="1">
    <citation type="submission" date="2022-05" db="EMBL/GenBank/DDBJ databases">
        <title>The Musa troglodytarum L. genome provides insights into the mechanism of non-climacteric behaviour and enrichment of carotenoids.</title>
        <authorList>
            <person name="Wang J."/>
        </authorList>
    </citation>
    <scope>NUCLEOTIDE SEQUENCE</scope>
    <source>
        <tissue evidence="6">Leaf</tissue>
    </source>
</reference>
<dbReference type="PROSITE" id="PS50082">
    <property type="entry name" value="WD_REPEATS_2"/>
    <property type="match status" value="1"/>
</dbReference>
<dbReference type="SUPFAM" id="SSF48371">
    <property type="entry name" value="ARM repeat"/>
    <property type="match status" value="2"/>
</dbReference>
<dbReference type="InterPro" id="IPR001680">
    <property type="entry name" value="WD40_rpt"/>
</dbReference>
<dbReference type="PANTHER" id="PTHR35549">
    <property type="entry name" value="OS04G0584500 PROTEIN"/>
    <property type="match status" value="1"/>
</dbReference>
<dbReference type="InterPro" id="IPR056512">
    <property type="entry name" value="LIN_N"/>
</dbReference>
<proteinExistence type="predicted"/>
<dbReference type="InterPro" id="IPR056514">
    <property type="entry name" value="ARM_LIN_2nd"/>
</dbReference>
<dbReference type="InterPro" id="IPR015943">
    <property type="entry name" value="WD40/YVTN_repeat-like_dom_sf"/>
</dbReference>
<dbReference type="Pfam" id="PF23568">
    <property type="entry name" value="ARM_LIN"/>
    <property type="match status" value="1"/>
</dbReference>
<evidence type="ECO:0000256" key="1">
    <source>
        <dbReference type="PROSITE-ProRule" id="PRU00221"/>
    </source>
</evidence>
<dbReference type="Pfam" id="PF23628">
    <property type="entry name" value="ARM_LIN_C"/>
    <property type="match status" value="1"/>
</dbReference>
<feature type="non-terminal residue" evidence="6">
    <location>
        <position position="1"/>
    </location>
</feature>
<feature type="domain" description="Putative E3 ubiquitin-protein ligase LIN ARM repeats" evidence="5">
    <location>
        <begin position="595"/>
        <end position="757"/>
    </location>
</feature>